<name>A0A7X5UD96_9GAMM</name>
<comment type="caution">
    <text evidence="3">The sequence shown here is derived from an EMBL/GenBank/DDBJ whole genome shotgun (WGS) entry which is preliminary data.</text>
</comment>
<keyword evidence="4" id="KW-1185">Reference proteome</keyword>
<dbReference type="Pfam" id="PF13432">
    <property type="entry name" value="TPR_16"/>
    <property type="match status" value="1"/>
</dbReference>
<evidence type="ECO:0000313" key="3">
    <source>
        <dbReference type="EMBL" id="NII08381.1"/>
    </source>
</evidence>
<dbReference type="InterPro" id="IPR011990">
    <property type="entry name" value="TPR-like_helical_dom_sf"/>
</dbReference>
<dbReference type="PROSITE" id="PS50293">
    <property type="entry name" value="TPR_REGION"/>
    <property type="match status" value="1"/>
</dbReference>
<dbReference type="InterPro" id="IPR019734">
    <property type="entry name" value="TPR_rpt"/>
</dbReference>
<organism evidence="3 4">
    <name type="scientific">Luteibacter anthropi</name>
    <dbReference type="NCBI Taxonomy" id="564369"/>
    <lineage>
        <taxon>Bacteria</taxon>
        <taxon>Pseudomonadati</taxon>
        <taxon>Pseudomonadota</taxon>
        <taxon>Gammaproteobacteria</taxon>
        <taxon>Lysobacterales</taxon>
        <taxon>Rhodanobacteraceae</taxon>
        <taxon>Luteibacter</taxon>
    </lineage>
</organism>
<dbReference type="Gene3D" id="1.25.40.10">
    <property type="entry name" value="Tetratricopeptide repeat domain"/>
    <property type="match status" value="2"/>
</dbReference>
<keyword evidence="1" id="KW-0802">TPR repeat</keyword>
<gene>
    <name evidence="3" type="ORF">HBF25_18495</name>
</gene>
<proteinExistence type="predicted"/>
<dbReference type="PANTHER" id="PTHR12558">
    <property type="entry name" value="CELL DIVISION CYCLE 16,23,27"/>
    <property type="match status" value="1"/>
</dbReference>
<feature type="repeat" description="TPR" evidence="1">
    <location>
        <begin position="434"/>
        <end position="467"/>
    </location>
</feature>
<evidence type="ECO:0000256" key="1">
    <source>
        <dbReference type="PROSITE-ProRule" id="PRU00339"/>
    </source>
</evidence>
<accession>A0A7X5UD96</accession>
<dbReference type="SUPFAM" id="SSF81901">
    <property type="entry name" value="HCP-like"/>
    <property type="match status" value="1"/>
</dbReference>
<feature type="repeat" description="TPR" evidence="1">
    <location>
        <begin position="229"/>
        <end position="262"/>
    </location>
</feature>
<evidence type="ECO:0000313" key="4">
    <source>
        <dbReference type="Proteomes" id="UP000490980"/>
    </source>
</evidence>
<dbReference type="PROSITE" id="PS51257">
    <property type="entry name" value="PROKAR_LIPOPROTEIN"/>
    <property type="match status" value="1"/>
</dbReference>
<feature type="repeat" description="TPR" evidence="1">
    <location>
        <begin position="536"/>
        <end position="569"/>
    </location>
</feature>
<dbReference type="Proteomes" id="UP000490980">
    <property type="component" value="Unassembled WGS sequence"/>
</dbReference>
<feature type="signal peptide" evidence="2">
    <location>
        <begin position="1"/>
        <end position="28"/>
    </location>
</feature>
<protein>
    <submittedName>
        <fullName evidence="3">Tetratricopeptide repeat protein</fullName>
    </submittedName>
</protein>
<dbReference type="SUPFAM" id="SSF48452">
    <property type="entry name" value="TPR-like"/>
    <property type="match status" value="3"/>
</dbReference>
<sequence>MLSGRSKFKQVRHFVALSALAAALAGCAATTTRPEQPRAVRTGVQPLDRLQVAIVPPERDLQAQLMAGDFAIANNDLKAAATAYGNAAAISNDPAVAARATELALAIHDQTAAAQALDRWAALGAKPLDLAEGRARMALDRGDTAEAERQLNAMVATGDPNAWREFGRTLAMGRDQAQAGMLLERIATPQRLPNDSVAWMAMSELGESFGRHDYARHIGELAQGRFHDANTYAWTAQQKYKAGDREGAKKLFAKAIEKDPKNTHLRLAYATILAQGGDEKTAGKVLASGAQDSDTYTMRMTLAARAQDKAALKRLYDEIRRQSDDVQADNAFILGQLAEILDQKEDALDWYAAVGDDDPRAFDASVRSAVILHQQGKDNDAHEVVADLQTTYADRPEALRKAFAVDAELYMDAGNYAAAVSSYDKALRVKPDDAEMLYGRGLAYAEAGKTDQAVADFRKVLEIKPGDIETSNALGYTLADAGRDLGEAQNLIQTARSARPDDPSVADSWGWLKFRQGQLDQAESVLRGAWASRKDADIGVHLAEVLWTRGEHDEARKVLNEVRRIDPKNASLEKTEKKLRP</sequence>
<dbReference type="PROSITE" id="PS50005">
    <property type="entry name" value="TPR"/>
    <property type="match status" value="4"/>
</dbReference>
<feature type="repeat" description="TPR" evidence="1">
    <location>
        <begin position="400"/>
        <end position="433"/>
    </location>
</feature>
<evidence type="ECO:0000256" key="2">
    <source>
        <dbReference type="SAM" id="SignalP"/>
    </source>
</evidence>
<dbReference type="SMART" id="SM00028">
    <property type="entry name" value="TPR"/>
    <property type="match status" value="4"/>
</dbReference>
<dbReference type="AlphaFoldDB" id="A0A7X5UD96"/>
<keyword evidence="2" id="KW-0732">Signal</keyword>
<feature type="chain" id="PRO_5030510224" evidence="2">
    <location>
        <begin position="29"/>
        <end position="581"/>
    </location>
</feature>
<dbReference type="Pfam" id="PF14559">
    <property type="entry name" value="TPR_19"/>
    <property type="match status" value="2"/>
</dbReference>
<reference evidence="3 4" key="1">
    <citation type="submission" date="2020-03" db="EMBL/GenBank/DDBJ databases">
        <authorList>
            <person name="Lai Q."/>
        </authorList>
    </citation>
    <scope>NUCLEOTIDE SEQUENCE [LARGE SCALE GENOMIC DNA]</scope>
    <source>
        <strain evidence="3 4">CCUG 25036</strain>
    </source>
</reference>
<dbReference type="PANTHER" id="PTHR12558:SF13">
    <property type="entry name" value="CELL DIVISION CYCLE PROTEIN 27 HOMOLOG"/>
    <property type="match status" value="1"/>
</dbReference>
<dbReference type="EMBL" id="JAARLZ010000012">
    <property type="protein sequence ID" value="NII08381.1"/>
    <property type="molecule type" value="Genomic_DNA"/>
</dbReference>